<dbReference type="PANTHER" id="PTHR30146">
    <property type="entry name" value="LACI-RELATED TRANSCRIPTIONAL REPRESSOR"/>
    <property type="match status" value="1"/>
</dbReference>
<dbReference type="InterPro" id="IPR028082">
    <property type="entry name" value="Peripla_BP_I"/>
</dbReference>
<dbReference type="InterPro" id="IPR046335">
    <property type="entry name" value="LacI/GalR-like_sensor"/>
</dbReference>
<keyword evidence="7" id="KW-1185">Reference proteome</keyword>
<keyword evidence="2" id="KW-0238">DNA-binding</keyword>
<evidence type="ECO:0000256" key="2">
    <source>
        <dbReference type="ARBA" id="ARBA00023125"/>
    </source>
</evidence>
<dbReference type="PANTHER" id="PTHR30146:SF24">
    <property type="entry name" value="XYLOSE OPERON REGULATORY PROTEIN"/>
    <property type="match status" value="1"/>
</dbReference>
<dbReference type="SUPFAM" id="SSF53822">
    <property type="entry name" value="Periplasmic binding protein-like I"/>
    <property type="match status" value="1"/>
</dbReference>
<dbReference type="Gene3D" id="3.40.50.2300">
    <property type="match status" value="2"/>
</dbReference>
<dbReference type="CDD" id="cd01392">
    <property type="entry name" value="HTH_LacI"/>
    <property type="match status" value="1"/>
</dbReference>
<organism evidence="6 7">
    <name type="scientific">Oceanotoga teriensis</name>
    <dbReference type="NCBI Taxonomy" id="515440"/>
    <lineage>
        <taxon>Bacteria</taxon>
        <taxon>Thermotogati</taxon>
        <taxon>Thermotogota</taxon>
        <taxon>Thermotogae</taxon>
        <taxon>Petrotogales</taxon>
        <taxon>Petrotogaceae</taxon>
        <taxon>Oceanotoga</taxon>
    </lineage>
</organism>
<dbReference type="SMART" id="SM00354">
    <property type="entry name" value="HTH_LACI"/>
    <property type="match status" value="1"/>
</dbReference>
<evidence type="ECO:0000259" key="5">
    <source>
        <dbReference type="PROSITE" id="PS50943"/>
    </source>
</evidence>
<reference evidence="6 7" key="1">
    <citation type="submission" date="2018-05" db="EMBL/GenBank/DDBJ databases">
        <title>Genomic Encyclopedia of Type Strains, Phase IV (KMG-IV): sequencing the most valuable type-strain genomes for metagenomic binning, comparative biology and taxonomic classification.</title>
        <authorList>
            <person name="Goeker M."/>
        </authorList>
    </citation>
    <scope>NUCLEOTIDE SEQUENCE [LARGE SCALE GENOMIC DNA]</scope>
    <source>
        <strain evidence="6 7">DSM 24906</strain>
    </source>
</reference>
<dbReference type="InterPro" id="IPR001387">
    <property type="entry name" value="Cro/C1-type_HTH"/>
</dbReference>
<dbReference type="PROSITE" id="PS50943">
    <property type="entry name" value="HTH_CROC1"/>
    <property type="match status" value="1"/>
</dbReference>
<evidence type="ECO:0000313" key="7">
    <source>
        <dbReference type="Proteomes" id="UP000245921"/>
    </source>
</evidence>
<keyword evidence="3" id="KW-0804">Transcription</keyword>
<evidence type="ECO:0000256" key="3">
    <source>
        <dbReference type="ARBA" id="ARBA00023163"/>
    </source>
</evidence>
<dbReference type="GO" id="GO:0003700">
    <property type="term" value="F:DNA-binding transcription factor activity"/>
    <property type="evidence" value="ECO:0007669"/>
    <property type="project" value="TreeGrafter"/>
</dbReference>
<gene>
    <name evidence="6" type="ORF">C7380_10381</name>
</gene>
<protein>
    <submittedName>
        <fullName evidence="6">LacI family transcriptional regulator</fullName>
    </submittedName>
</protein>
<dbReference type="EMBL" id="QGGI01000003">
    <property type="protein sequence ID" value="PWJ95903.1"/>
    <property type="molecule type" value="Genomic_DNA"/>
</dbReference>
<dbReference type="Pfam" id="PF13377">
    <property type="entry name" value="Peripla_BP_3"/>
    <property type="match status" value="1"/>
</dbReference>
<keyword evidence="1" id="KW-0805">Transcription regulation</keyword>
<accession>A0AA45C8B9</accession>
<dbReference type="InterPro" id="IPR010982">
    <property type="entry name" value="Lambda_DNA-bd_dom_sf"/>
</dbReference>
<dbReference type="InterPro" id="IPR000843">
    <property type="entry name" value="HTH_LacI"/>
</dbReference>
<dbReference type="PROSITE" id="PS50932">
    <property type="entry name" value="HTH_LACI_2"/>
    <property type="match status" value="1"/>
</dbReference>
<dbReference type="CDD" id="cd06267">
    <property type="entry name" value="PBP1_LacI_sugar_binding-like"/>
    <property type="match status" value="1"/>
</dbReference>
<name>A0AA45C8B9_9BACT</name>
<evidence type="ECO:0000256" key="1">
    <source>
        <dbReference type="ARBA" id="ARBA00023015"/>
    </source>
</evidence>
<dbReference type="Proteomes" id="UP000245921">
    <property type="component" value="Unassembled WGS sequence"/>
</dbReference>
<comment type="caution">
    <text evidence="6">The sequence shown here is derived from an EMBL/GenBank/DDBJ whole genome shotgun (WGS) entry which is preliminary data.</text>
</comment>
<dbReference type="Pfam" id="PF00356">
    <property type="entry name" value="LacI"/>
    <property type="match status" value="1"/>
</dbReference>
<sequence>MTTLRDISKYSGISITTISRVLNGKKNVSEETRKKVLKILKEFGYTRTDMLKKSSKKTIGVLIPNIRGQHYNIIVDGIEKQLLEQNYEMFLTTTNSLLKKEVAVLDELLLRKVDGIIICTSKEDENYIEKLINSAIPVVVVDRKDSEIQIDSVSIDNYNSGLKAIEYLYKKGHKKILFITGDKTIYSFSERKKAFIDYAYKKKDLDIYFEKGGYKAEHGYNATKKYLEDERDRVTAIFYTNDWQAMGGIKCLHEKGIKIPEEISVMGFDDDFYSAYTYPALTTIAQPRTEIGVNAANLLIERIENRCKSAVKRKILLPTILKERESVIKIKSL</sequence>
<feature type="domain" description="HTH cro/C1-type" evidence="5">
    <location>
        <begin position="3"/>
        <end position="50"/>
    </location>
</feature>
<feature type="domain" description="HTH lacI-type" evidence="4">
    <location>
        <begin position="2"/>
        <end position="57"/>
    </location>
</feature>
<evidence type="ECO:0000313" key="6">
    <source>
        <dbReference type="EMBL" id="PWJ95903.1"/>
    </source>
</evidence>
<evidence type="ECO:0000259" key="4">
    <source>
        <dbReference type="PROSITE" id="PS50932"/>
    </source>
</evidence>
<dbReference type="AlphaFoldDB" id="A0AA45C8B9"/>
<dbReference type="SUPFAM" id="SSF47413">
    <property type="entry name" value="lambda repressor-like DNA-binding domains"/>
    <property type="match status" value="1"/>
</dbReference>
<dbReference type="Gene3D" id="1.10.260.40">
    <property type="entry name" value="lambda repressor-like DNA-binding domains"/>
    <property type="match status" value="1"/>
</dbReference>
<dbReference type="GO" id="GO:0000976">
    <property type="term" value="F:transcription cis-regulatory region binding"/>
    <property type="evidence" value="ECO:0007669"/>
    <property type="project" value="TreeGrafter"/>
</dbReference>
<proteinExistence type="predicted"/>
<dbReference type="RefSeq" id="WP_109604021.1">
    <property type="nucleotide sequence ID" value="NZ_QGGI01000003.1"/>
</dbReference>